<feature type="transmembrane region" description="Helical" evidence="14">
    <location>
        <begin position="132"/>
        <end position="150"/>
    </location>
</feature>
<name>A0A1B6FPQ3_9HEMI</name>
<keyword evidence="10 14" id="KW-0472">Membrane</keyword>
<evidence type="ECO:0000313" key="16">
    <source>
        <dbReference type="EMBL" id="JAS52813.1"/>
    </source>
</evidence>
<protein>
    <recommendedName>
        <fullName evidence="4 14">Very-long-chain (3R)-3-hydroxyacyl-CoA dehydratase</fullName>
        <ecNumber evidence="4 14">4.2.1.134</ecNumber>
    </recommendedName>
</protein>
<dbReference type="InterPro" id="IPR007482">
    <property type="entry name" value="Tyr_Pase-like_PTPLA"/>
</dbReference>
<accession>A0A1B6FPQ3</accession>
<sequence>MAGTKSESRNLNHSNKTSALSNAYLFLYNFIQVLGWSYLLYQVTQHYMGGKSTDTLWAEVKLTVLVFQNAAVLEILHVAVGIVKSNLLLTIFQVFSRVMVVCGILLATPTAPLSNGLPLALVAWSVTEVIRYLYYALNIINLVPYILIWCRYTFFIALYPIGVTGELLCMYAAQKFVGETQLWSLTLPNKWNFTFSYHYFIIYIMLLYIPLFPQLYLHMFSQRKKIIGGTTQTSKKKSS</sequence>
<evidence type="ECO:0000256" key="8">
    <source>
        <dbReference type="ARBA" id="ARBA00022989"/>
    </source>
</evidence>
<dbReference type="GO" id="GO:0005789">
    <property type="term" value="C:endoplasmic reticulum membrane"/>
    <property type="evidence" value="ECO:0007669"/>
    <property type="project" value="UniProtKB-SubCell"/>
</dbReference>
<keyword evidence="14" id="KW-0256">Endoplasmic reticulum</keyword>
<keyword evidence="12 14" id="KW-0456">Lyase</keyword>
<evidence type="ECO:0000256" key="14">
    <source>
        <dbReference type="RuleBase" id="RU363109"/>
    </source>
</evidence>
<keyword evidence="5 14" id="KW-0444">Lipid biosynthesis</keyword>
<dbReference type="PANTHER" id="PTHR11035:SF3">
    <property type="entry name" value="VERY-LONG-CHAIN (3R)-3-HYDROXYACYL-COA DEHYDRATASE"/>
    <property type="match status" value="1"/>
</dbReference>
<feature type="transmembrane region" description="Helical" evidence="14">
    <location>
        <begin position="197"/>
        <end position="217"/>
    </location>
</feature>
<evidence type="ECO:0000313" key="17">
    <source>
        <dbReference type="EMBL" id="JAS63976.1"/>
    </source>
</evidence>
<dbReference type="EMBL" id="GECZ01005793">
    <property type="protein sequence ID" value="JAS63976.1"/>
    <property type="molecule type" value="Transcribed_RNA"/>
</dbReference>
<dbReference type="EMBL" id="GECZ01016956">
    <property type="protein sequence ID" value="JAS52813.1"/>
    <property type="molecule type" value="Transcribed_RNA"/>
</dbReference>
<evidence type="ECO:0000256" key="9">
    <source>
        <dbReference type="ARBA" id="ARBA00023098"/>
    </source>
</evidence>
<feature type="transmembrane region" description="Helical" evidence="14">
    <location>
        <begin position="157"/>
        <end position="177"/>
    </location>
</feature>
<comment type="similarity">
    <text evidence="3 14">Belongs to the very long-chain fatty acids dehydratase HACD family.</text>
</comment>
<keyword evidence="7 14" id="KW-0276">Fatty acid metabolism</keyword>
<evidence type="ECO:0000256" key="13">
    <source>
        <dbReference type="ARBA" id="ARBA00036671"/>
    </source>
</evidence>
<proteinExistence type="inferred from homology"/>
<feature type="transmembrane region" description="Helical" evidence="14">
    <location>
        <begin position="94"/>
        <end position="112"/>
    </location>
</feature>
<dbReference type="Pfam" id="PF04387">
    <property type="entry name" value="PTPLA"/>
    <property type="match status" value="1"/>
</dbReference>
<evidence type="ECO:0000256" key="12">
    <source>
        <dbReference type="ARBA" id="ARBA00023239"/>
    </source>
</evidence>
<evidence type="ECO:0000256" key="4">
    <source>
        <dbReference type="ARBA" id="ARBA00013122"/>
    </source>
</evidence>
<keyword evidence="11 14" id="KW-0275">Fatty acid biosynthesis</keyword>
<dbReference type="PANTHER" id="PTHR11035">
    <property type="entry name" value="VERY-LONG-CHAIN (3R)-3-HYDROXYACYL-COA DEHYDRATASE"/>
    <property type="match status" value="1"/>
</dbReference>
<dbReference type="EMBL" id="GECZ01017638">
    <property type="protein sequence ID" value="JAS52131.1"/>
    <property type="molecule type" value="Transcribed_RNA"/>
</dbReference>
<keyword evidence="9 14" id="KW-0443">Lipid metabolism</keyword>
<reference evidence="15" key="1">
    <citation type="submission" date="2015-11" db="EMBL/GenBank/DDBJ databases">
        <title>De novo transcriptome assembly of four potential Pierce s Disease insect vectors from Arizona vineyards.</title>
        <authorList>
            <person name="Tassone E.E."/>
        </authorList>
    </citation>
    <scope>NUCLEOTIDE SEQUENCE</scope>
</reference>
<dbReference type="GO" id="GO:0030148">
    <property type="term" value="P:sphingolipid biosynthetic process"/>
    <property type="evidence" value="ECO:0007669"/>
    <property type="project" value="TreeGrafter"/>
</dbReference>
<dbReference type="EC" id="4.2.1.134" evidence="4 14"/>
<dbReference type="GO" id="GO:0102158">
    <property type="term" value="F:very-long-chain (3R)-3-hydroxyacyl-CoA dehydratase activity"/>
    <property type="evidence" value="ECO:0007669"/>
    <property type="project" value="UniProtKB-EC"/>
</dbReference>
<dbReference type="GO" id="GO:0042761">
    <property type="term" value="P:very long-chain fatty acid biosynthetic process"/>
    <property type="evidence" value="ECO:0007669"/>
    <property type="project" value="TreeGrafter"/>
</dbReference>
<dbReference type="UniPathway" id="UPA00094"/>
<comment type="function">
    <text evidence="14">Catalyzes the third of the four reactions of the long-chain fatty acids elongation cycle. This endoplasmic reticulum-bound enzymatic process, allows the addition of two carbons to the chain of long- and very long-chain fatty acids/VLCFAs per cycle. This enzyme catalyzes the dehydration of the 3-hydroxyacyl-CoA intermediate into trans-2,3-enoyl-CoA, within each cycle of fatty acid elongation. Thereby, it participates to the production of VLCFAs of different chain lengths that are involved in multiple biological processes as precursors of membrane lipids and lipid mediators.</text>
</comment>
<organism evidence="15">
    <name type="scientific">Cuerna arida</name>
    <dbReference type="NCBI Taxonomy" id="1464854"/>
    <lineage>
        <taxon>Eukaryota</taxon>
        <taxon>Metazoa</taxon>
        <taxon>Ecdysozoa</taxon>
        <taxon>Arthropoda</taxon>
        <taxon>Hexapoda</taxon>
        <taxon>Insecta</taxon>
        <taxon>Pterygota</taxon>
        <taxon>Neoptera</taxon>
        <taxon>Paraneoptera</taxon>
        <taxon>Hemiptera</taxon>
        <taxon>Auchenorrhyncha</taxon>
        <taxon>Membracoidea</taxon>
        <taxon>Cicadellidae</taxon>
        <taxon>Cicadellinae</taxon>
        <taxon>Proconiini</taxon>
        <taxon>Cuerna</taxon>
    </lineage>
</organism>
<evidence type="ECO:0000256" key="1">
    <source>
        <dbReference type="ARBA" id="ARBA00004141"/>
    </source>
</evidence>
<gene>
    <name evidence="15" type="ORF">g.22198</name>
    <name evidence="17" type="ORF">g.22199</name>
    <name evidence="16" type="ORF">g.22200</name>
</gene>
<evidence type="ECO:0000256" key="2">
    <source>
        <dbReference type="ARBA" id="ARBA00005194"/>
    </source>
</evidence>
<evidence type="ECO:0000256" key="10">
    <source>
        <dbReference type="ARBA" id="ARBA00023136"/>
    </source>
</evidence>
<evidence type="ECO:0000256" key="7">
    <source>
        <dbReference type="ARBA" id="ARBA00022832"/>
    </source>
</evidence>
<comment type="catalytic activity">
    <reaction evidence="13 14">
        <text>a very-long-chain (3R)-3-hydroxyacyl-CoA = a very-long-chain (2E)-enoyl-CoA + H2O</text>
        <dbReference type="Rhea" id="RHEA:45812"/>
        <dbReference type="ChEBI" id="CHEBI:15377"/>
        <dbReference type="ChEBI" id="CHEBI:83728"/>
        <dbReference type="ChEBI" id="CHEBI:85440"/>
        <dbReference type="EC" id="4.2.1.134"/>
    </reaction>
</comment>
<feature type="transmembrane region" description="Helical" evidence="14">
    <location>
        <begin position="21"/>
        <end position="41"/>
    </location>
</feature>
<dbReference type="AlphaFoldDB" id="A0A1B6FPQ3"/>
<evidence type="ECO:0000256" key="5">
    <source>
        <dbReference type="ARBA" id="ARBA00022516"/>
    </source>
</evidence>
<evidence type="ECO:0000256" key="3">
    <source>
        <dbReference type="ARBA" id="ARBA00007811"/>
    </source>
</evidence>
<evidence type="ECO:0000256" key="11">
    <source>
        <dbReference type="ARBA" id="ARBA00023160"/>
    </source>
</evidence>
<comment type="pathway">
    <text evidence="2 14">Lipid metabolism; fatty acid biosynthesis.</text>
</comment>
<keyword evidence="6 14" id="KW-0812">Transmembrane</keyword>
<dbReference type="GO" id="GO:0030497">
    <property type="term" value="P:fatty acid elongation"/>
    <property type="evidence" value="ECO:0007669"/>
    <property type="project" value="TreeGrafter"/>
</dbReference>
<keyword evidence="8 14" id="KW-1133">Transmembrane helix</keyword>
<feature type="transmembrane region" description="Helical" evidence="14">
    <location>
        <begin position="61"/>
        <end position="82"/>
    </location>
</feature>
<evidence type="ECO:0000256" key="6">
    <source>
        <dbReference type="ARBA" id="ARBA00022692"/>
    </source>
</evidence>
<evidence type="ECO:0000313" key="15">
    <source>
        <dbReference type="EMBL" id="JAS52131.1"/>
    </source>
</evidence>
<comment type="subcellular location">
    <subcellularLocation>
        <location evidence="14">Endoplasmic reticulum membrane</location>
        <topology evidence="14">Multi-pass membrane protein</topology>
    </subcellularLocation>
    <subcellularLocation>
        <location evidence="1">Membrane</location>
        <topology evidence="1">Multi-pass membrane protein</topology>
    </subcellularLocation>
</comment>